<evidence type="ECO:0000259" key="1">
    <source>
        <dbReference type="Pfam" id="PF25273"/>
    </source>
</evidence>
<evidence type="ECO:0000313" key="3">
    <source>
        <dbReference type="Proteomes" id="UP000247409"/>
    </source>
</evidence>
<sequence>MEALPEFKLYRAIVTATQEGPSANPIHLVFDFAEKELLPHLLGQPGQLHFVTGLKFDLFGVYSSGRKVCYVYRLPEGHWPNNKTANDVTSMVHHALKQHRDSGFRTAEQQTLNLHADNCSGQNKNLFLLWYLLWRVCMDYESKITLWFLVAGHTKNRCDAAFGLVNQRLKQFNVFSPRNMMKVIDESSVSNSFVCATDVEWIDWTRVLKRYYTVSNHFKLSKFHVFKFLSTYKEDVMVKALSTDVT</sequence>
<feature type="domain" description="DUF7869" evidence="1">
    <location>
        <begin position="52"/>
        <end position="238"/>
    </location>
</feature>
<accession>A0A2V3IS64</accession>
<organism evidence="2 3">
    <name type="scientific">Gracilariopsis chorda</name>
    <dbReference type="NCBI Taxonomy" id="448386"/>
    <lineage>
        <taxon>Eukaryota</taxon>
        <taxon>Rhodophyta</taxon>
        <taxon>Florideophyceae</taxon>
        <taxon>Rhodymeniophycidae</taxon>
        <taxon>Gracilariales</taxon>
        <taxon>Gracilariaceae</taxon>
        <taxon>Gracilariopsis</taxon>
    </lineage>
</organism>
<dbReference type="EMBL" id="NBIV01000076">
    <property type="protein sequence ID" value="PXF44968.1"/>
    <property type="molecule type" value="Genomic_DNA"/>
</dbReference>
<proteinExistence type="predicted"/>
<keyword evidence="3" id="KW-1185">Reference proteome</keyword>
<dbReference type="Proteomes" id="UP000247409">
    <property type="component" value="Unassembled WGS sequence"/>
</dbReference>
<dbReference type="Pfam" id="PF25273">
    <property type="entry name" value="DUF7869"/>
    <property type="match status" value="1"/>
</dbReference>
<protein>
    <recommendedName>
        <fullName evidence="1">DUF7869 domain-containing protein</fullName>
    </recommendedName>
</protein>
<dbReference type="STRING" id="448386.A0A2V3IS64"/>
<name>A0A2V3IS64_9FLOR</name>
<dbReference type="AlphaFoldDB" id="A0A2V3IS64"/>
<dbReference type="PANTHER" id="PTHR34415">
    <property type="entry name" value="INTEGRASE CATALYTIC DOMAIN-CONTAINING PROTEIN"/>
    <property type="match status" value="1"/>
</dbReference>
<comment type="caution">
    <text evidence="2">The sequence shown here is derived from an EMBL/GenBank/DDBJ whole genome shotgun (WGS) entry which is preliminary data.</text>
</comment>
<evidence type="ECO:0000313" key="2">
    <source>
        <dbReference type="EMBL" id="PXF44968.1"/>
    </source>
</evidence>
<gene>
    <name evidence="2" type="ORF">BWQ96_05268</name>
</gene>
<dbReference type="PANTHER" id="PTHR34415:SF1">
    <property type="entry name" value="INTEGRASE CATALYTIC DOMAIN-CONTAINING PROTEIN"/>
    <property type="match status" value="1"/>
</dbReference>
<dbReference type="OrthoDB" id="10056684at2759"/>
<reference evidence="2 3" key="1">
    <citation type="journal article" date="2018" name="Mol. Biol. Evol.">
        <title>Analysis of the draft genome of the red seaweed Gracilariopsis chorda provides insights into genome size evolution in Rhodophyta.</title>
        <authorList>
            <person name="Lee J."/>
            <person name="Yang E.C."/>
            <person name="Graf L."/>
            <person name="Yang J.H."/>
            <person name="Qiu H."/>
            <person name="Zel Zion U."/>
            <person name="Chan C.X."/>
            <person name="Stephens T.G."/>
            <person name="Weber A.P.M."/>
            <person name="Boo G.H."/>
            <person name="Boo S.M."/>
            <person name="Kim K.M."/>
            <person name="Shin Y."/>
            <person name="Jung M."/>
            <person name="Lee S.J."/>
            <person name="Yim H.S."/>
            <person name="Lee J.H."/>
            <person name="Bhattacharya D."/>
            <person name="Yoon H.S."/>
        </authorList>
    </citation>
    <scope>NUCLEOTIDE SEQUENCE [LARGE SCALE GENOMIC DNA]</scope>
    <source>
        <strain evidence="2 3">SKKU-2015</strain>
        <tissue evidence="2">Whole body</tissue>
    </source>
</reference>
<dbReference type="InterPro" id="IPR057191">
    <property type="entry name" value="DUF7869"/>
</dbReference>